<dbReference type="GO" id="GO:0019379">
    <property type="term" value="P:sulfate assimilation, phosphoadenylyl sulfate reduction by phosphoadenylyl-sulfate reductase (thioredoxin)"/>
    <property type="evidence" value="ECO:0007669"/>
    <property type="project" value="TreeGrafter"/>
</dbReference>
<dbReference type="CDD" id="cd02027">
    <property type="entry name" value="APSK"/>
    <property type="match status" value="1"/>
</dbReference>
<comment type="caution">
    <text evidence="9">The sequence shown here is derived from an EMBL/GenBank/DDBJ whole genome shotgun (WGS) entry which is preliminary data.</text>
</comment>
<dbReference type="InterPro" id="IPR002891">
    <property type="entry name" value="APS"/>
</dbReference>
<evidence type="ECO:0000313" key="10">
    <source>
        <dbReference type="Proteomes" id="UP000434052"/>
    </source>
</evidence>
<keyword evidence="3 6" id="KW-0808">Transferase</keyword>
<evidence type="ECO:0000256" key="3">
    <source>
        <dbReference type="ARBA" id="ARBA00022679"/>
    </source>
</evidence>
<dbReference type="NCBIfam" id="NF003013">
    <property type="entry name" value="PRK03846.1"/>
    <property type="match status" value="1"/>
</dbReference>
<comment type="function">
    <text evidence="6 7">Catalyzes the synthesis of activated sulfate.</text>
</comment>
<evidence type="ECO:0000256" key="2">
    <source>
        <dbReference type="ARBA" id="ARBA00012121"/>
    </source>
</evidence>
<dbReference type="UniPathway" id="UPA00140">
    <property type="reaction ID" value="UER00205"/>
</dbReference>
<evidence type="ECO:0000313" key="9">
    <source>
        <dbReference type="EMBL" id="TVM36517.1"/>
    </source>
</evidence>
<keyword evidence="5 6" id="KW-0067">ATP-binding</keyword>
<feature type="binding site" evidence="6">
    <location>
        <begin position="48"/>
        <end position="55"/>
    </location>
    <ligand>
        <name>ATP</name>
        <dbReference type="ChEBI" id="CHEBI:30616"/>
    </ligand>
</feature>
<keyword evidence="6" id="KW-0597">Phosphoprotein</keyword>
<dbReference type="InterPro" id="IPR059117">
    <property type="entry name" value="APS_kinase_dom"/>
</dbReference>
<dbReference type="GO" id="GO:0004781">
    <property type="term" value="F:sulfate adenylyltransferase (ATP) activity"/>
    <property type="evidence" value="ECO:0007669"/>
    <property type="project" value="TreeGrafter"/>
</dbReference>
<keyword evidence="6 7" id="KW-0418">Kinase</keyword>
<dbReference type="InterPro" id="IPR050512">
    <property type="entry name" value="Sulf_AdTrans/APS_kinase"/>
</dbReference>
<evidence type="ECO:0000259" key="8">
    <source>
        <dbReference type="Pfam" id="PF01583"/>
    </source>
</evidence>
<dbReference type="SUPFAM" id="SSF52540">
    <property type="entry name" value="P-loop containing nucleoside triphosphate hydrolases"/>
    <property type="match status" value="1"/>
</dbReference>
<dbReference type="Gene3D" id="3.40.50.300">
    <property type="entry name" value="P-loop containing nucleotide triphosphate hydrolases"/>
    <property type="match status" value="1"/>
</dbReference>
<dbReference type="NCBIfam" id="TIGR00455">
    <property type="entry name" value="apsK"/>
    <property type="match status" value="1"/>
</dbReference>
<comment type="catalytic activity">
    <reaction evidence="1 6 7">
        <text>adenosine 5'-phosphosulfate + ATP = 3'-phosphoadenylyl sulfate + ADP + H(+)</text>
        <dbReference type="Rhea" id="RHEA:24152"/>
        <dbReference type="ChEBI" id="CHEBI:15378"/>
        <dbReference type="ChEBI" id="CHEBI:30616"/>
        <dbReference type="ChEBI" id="CHEBI:58243"/>
        <dbReference type="ChEBI" id="CHEBI:58339"/>
        <dbReference type="ChEBI" id="CHEBI:456216"/>
        <dbReference type="EC" id="2.7.1.25"/>
    </reaction>
</comment>
<dbReference type="GO" id="GO:0070814">
    <property type="term" value="P:hydrogen sulfide biosynthetic process"/>
    <property type="evidence" value="ECO:0007669"/>
    <property type="project" value="UniProtKB-UniRule"/>
</dbReference>
<dbReference type="AlphaFoldDB" id="A0A6P1ZPT0"/>
<dbReference type="PANTHER" id="PTHR42700">
    <property type="entry name" value="SULFATE ADENYLYLTRANSFERASE"/>
    <property type="match status" value="1"/>
</dbReference>
<accession>A0A6P1ZPT0</accession>
<protein>
    <recommendedName>
        <fullName evidence="2 6">Adenylyl-sulfate kinase</fullName>
        <ecNumber evidence="2 6">2.7.1.25</ecNumber>
    </recommendedName>
    <alternativeName>
        <fullName evidence="6">APS kinase</fullName>
    </alternativeName>
    <alternativeName>
        <fullName evidence="6">ATP adenosine-5'-phosphosulfate 3'-phosphotransferase</fullName>
    </alternativeName>
    <alternativeName>
        <fullName evidence="6">Adenosine-5'-phosphosulfate kinase</fullName>
    </alternativeName>
</protein>
<evidence type="ECO:0000256" key="5">
    <source>
        <dbReference type="ARBA" id="ARBA00022840"/>
    </source>
</evidence>
<dbReference type="EMBL" id="QMIF01000001">
    <property type="protein sequence ID" value="TVM36517.1"/>
    <property type="molecule type" value="Genomic_DNA"/>
</dbReference>
<dbReference type="EC" id="2.7.1.25" evidence="2 6"/>
<reference evidence="9 10" key="1">
    <citation type="submission" date="2018-06" db="EMBL/GenBank/DDBJ databases">
        <title>Complete genome of Desulfovibrio marinus P48SEP.</title>
        <authorList>
            <person name="Crispim J.S."/>
            <person name="Vidigal P.M.P."/>
            <person name="Silva L.C.F."/>
            <person name="Araujo L.C."/>
            <person name="Laguardia C.N."/>
            <person name="Dias R.S."/>
            <person name="Sousa M.P."/>
            <person name="Paula S.O."/>
            <person name="Silva C."/>
        </authorList>
    </citation>
    <scope>NUCLEOTIDE SEQUENCE [LARGE SCALE GENOMIC DNA]</scope>
    <source>
        <strain evidence="9 10">P48SEP</strain>
    </source>
</reference>
<feature type="domain" description="APS kinase" evidence="8">
    <location>
        <begin position="41"/>
        <end position="187"/>
    </location>
</feature>
<evidence type="ECO:0000256" key="6">
    <source>
        <dbReference type="HAMAP-Rule" id="MF_00065"/>
    </source>
</evidence>
<comment type="pathway">
    <text evidence="6 7">Sulfur metabolism; hydrogen sulfide biosynthesis; sulfite from sulfate: step 2/3.</text>
</comment>
<dbReference type="Proteomes" id="UP000434052">
    <property type="component" value="Unassembled WGS sequence"/>
</dbReference>
<evidence type="ECO:0000256" key="4">
    <source>
        <dbReference type="ARBA" id="ARBA00022741"/>
    </source>
</evidence>
<feature type="active site" description="Phosphoserine intermediate" evidence="6">
    <location>
        <position position="122"/>
    </location>
</feature>
<dbReference type="PANTHER" id="PTHR42700:SF1">
    <property type="entry name" value="SULFATE ADENYLYLTRANSFERASE"/>
    <property type="match status" value="1"/>
</dbReference>
<dbReference type="HAMAP" id="MF_00065">
    <property type="entry name" value="Adenylyl_sulf_kinase"/>
    <property type="match status" value="1"/>
</dbReference>
<dbReference type="Pfam" id="PF01583">
    <property type="entry name" value="APS_kinase"/>
    <property type="match status" value="1"/>
</dbReference>
<sequence length="254" mass="28927">MRFSCRNYSPLLQPCRHRARHSEQPLPCAIPATKKLHPTMSYTIWFTGLSGSGKTTLSRNIFMSLKSAGLKAELIDGDIVRSNFSQELSFSKRDRDINVKRIGFLSHMLNKNGVISVVAAISPYAEIRALNRRLIENYVEVYCDCPLDVVAQRDPKGLYKRAFAGEIQNFTGVSDPYEPPDPPDIHVHTDTETVAQSTRVIEEHLQSLGVQPDHCNSEDAKRFMEEELAWRKRLHSLGFLSRLDECFVFENDKD</sequence>
<gene>
    <name evidence="6 9" type="primary">cysC</name>
    <name evidence="9" type="ORF">DQK91_00910</name>
</gene>
<organism evidence="9 10">
    <name type="scientific">Oceanidesulfovibrio marinus</name>
    <dbReference type="NCBI Taxonomy" id="370038"/>
    <lineage>
        <taxon>Bacteria</taxon>
        <taxon>Pseudomonadati</taxon>
        <taxon>Thermodesulfobacteriota</taxon>
        <taxon>Desulfovibrionia</taxon>
        <taxon>Desulfovibrionales</taxon>
        <taxon>Desulfovibrionaceae</taxon>
        <taxon>Oceanidesulfovibrio</taxon>
    </lineage>
</organism>
<dbReference type="OrthoDB" id="9804504at2"/>
<dbReference type="GO" id="GO:0010134">
    <property type="term" value="P:sulfate assimilation via adenylyl sulfate reduction"/>
    <property type="evidence" value="ECO:0007669"/>
    <property type="project" value="TreeGrafter"/>
</dbReference>
<evidence type="ECO:0000256" key="1">
    <source>
        <dbReference type="ARBA" id="ARBA00001823"/>
    </source>
</evidence>
<keyword evidence="4 6" id="KW-0547">Nucleotide-binding</keyword>
<evidence type="ECO:0000256" key="7">
    <source>
        <dbReference type="RuleBase" id="RU004347"/>
    </source>
</evidence>
<dbReference type="GO" id="GO:0005524">
    <property type="term" value="F:ATP binding"/>
    <property type="evidence" value="ECO:0007669"/>
    <property type="project" value="UniProtKB-UniRule"/>
</dbReference>
<comment type="similarity">
    <text evidence="6 7">Belongs to the APS kinase family.</text>
</comment>
<proteinExistence type="inferred from homology"/>
<dbReference type="GO" id="GO:0005737">
    <property type="term" value="C:cytoplasm"/>
    <property type="evidence" value="ECO:0007669"/>
    <property type="project" value="TreeGrafter"/>
</dbReference>
<name>A0A6P1ZPT0_9BACT</name>
<dbReference type="GO" id="GO:0004020">
    <property type="term" value="F:adenylylsulfate kinase activity"/>
    <property type="evidence" value="ECO:0007669"/>
    <property type="project" value="UniProtKB-UniRule"/>
</dbReference>
<dbReference type="InterPro" id="IPR027417">
    <property type="entry name" value="P-loop_NTPase"/>
</dbReference>